<dbReference type="FunFam" id="3.40.50.300:FF:000398">
    <property type="entry name" value="Type IV pilus assembly ATPase PilB"/>
    <property type="match status" value="1"/>
</dbReference>
<dbReference type="GO" id="GO:0005737">
    <property type="term" value="C:cytoplasm"/>
    <property type="evidence" value="ECO:0007669"/>
    <property type="project" value="UniProtKB-SubCell"/>
</dbReference>
<dbReference type="CDD" id="cd01129">
    <property type="entry name" value="PulE-GspE-like"/>
    <property type="match status" value="1"/>
</dbReference>
<dbReference type="PANTHER" id="PTHR30258">
    <property type="entry name" value="TYPE II SECRETION SYSTEM PROTEIN GSPE-RELATED"/>
    <property type="match status" value="1"/>
</dbReference>
<dbReference type="PATRIC" id="fig|454.4.peg.2140"/>
<dbReference type="Gene3D" id="3.30.300.160">
    <property type="entry name" value="Type II secretion system, protein E, N-terminal domain"/>
    <property type="match status" value="1"/>
</dbReference>
<dbReference type="NCBIfam" id="TIGR02538">
    <property type="entry name" value="type_IV_pilB"/>
    <property type="match status" value="1"/>
</dbReference>
<evidence type="ECO:0000259" key="6">
    <source>
        <dbReference type="PROSITE" id="PS00662"/>
    </source>
</evidence>
<dbReference type="EMBL" id="LNYH01000112">
    <property type="protein sequence ID" value="KTD19402.1"/>
    <property type="molecule type" value="Genomic_DNA"/>
</dbReference>
<dbReference type="GO" id="GO:0005524">
    <property type="term" value="F:ATP binding"/>
    <property type="evidence" value="ECO:0007669"/>
    <property type="project" value="UniProtKB-KW"/>
</dbReference>
<dbReference type="AlphaFoldDB" id="A0A0W0VH45"/>
<dbReference type="InterPro" id="IPR003593">
    <property type="entry name" value="AAA+_ATPase"/>
</dbReference>
<comment type="similarity">
    <text evidence="2">Belongs to the GSP E family.</text>
</comment>
<evidence type="ECO:0000256" key="4">
    <source>
        <dbReference type="ARBA" id="ARBA00022741"/>
    </source>
</evidence>
<dbReference type="GO" id="GO:0009297">
    <property type="term" value="P:pilus assembly"/>
    <property type="evidence" value="ECO:0007669"/>
    <property type="project" value="InterPro"/>
</dbReference>
<dbReference type="SUPFAM" id="SSF52540">
    <property type="entry name" value="P-loop containing nucleoside triphosphate hydrolases"/>
    <property type="match status" value="1"/>
</dbReference>
<dbReference type="InterPro" id="IPR001482">
    <property type="entry name" value="T2SS/T4SS_dom"/>
</dbReference>
<comment type="subcellular location">
    <subcellularLocation>
        <location evidence="1">Cytoplasm</location>
    </subcellularLocation>
</comment>
<sequence>MQNCQFLAIVIIKTVLMDFMATLAEEQRLQGIGQLLVLEQLLEKDKTLKYQQLASADNVTLLQYLVNNSILSAVNIASAIARNFGVPLLDLDCIEFDSIPSTLVSEKLIRRHHMIPLFHRGNHLYLATDDPSQQASLKEIQFHTGLHAHPVVVETDKLAQLIEHLLREKESQGLHDYVDESVDLDGLEISSEEEEHDIESAASASEDAPVVKFVNKILLDAIKNSVSDIHFEPYEQTYRIRYRQDGVLTEVASPPVSLSGRITARIKVMSNLDISERRVPQDGRFKMKLSKSRAIDFRVSTCPTVGGEKVVMRILDPGSIKLGIEALGFSDIQKTHFLKSIERPQGMILVTGPTGSGKTVTLYTAMNILNTKERNISTAEDPVEIKVPGINQVNINPKAGLTFSGALRSFLRQDPDIIMVGEIRDLETAEIAVKAAQTGHLVLSTLHTNSAAETLTRLVNMGVPSFNIASSVSLIIAQRLARRLCEQCKTKRDDITEKGMIELGFSEEEAKKPIFKAVGCNQCNGGYRGRVGLFEVMPMSKAIGRLIMSGGNSLDILKQGQDEGMLTIFQSGLKKILEGVTTIEEVNRVTVD</sequence>
<dbReference type="GO" id="GO:0016887">
    <property type="term" value="F:ATP hydrolysis activity"/>
    <property type="evidence" value="ECO:0007669"/>
    <property type="project" value="InterPro"/>
</dbReference>
<evidence type="ECO:0000313" key="7">
    <source>
        <dbReference type="EMBL" id="KTD19402.1"/>
    </source>
</evidence>
<dbReference type="GO" id="GO:0005886">
    <property type="term" value="C:plasma membrane"/>
    <property type="evidence" value="ECO:0007669"/>
    <property type="project" value="TreeGrafter"/>
</dbReference>
<organism evidence="7 8">
    <name type="scientific">Legionella israelensis</name>
    <dbReference type="NCBI Taxonomy" id="454"/>
    <lineage>
        <taxon>Bacteria</taxon>
        <taxon>Pseudomonadati</taxon>
        <taxon>Pseudomonadota</taxon>
        <taxon>Gammaproteobacteria</taxon>
        <taxon>Legionellales</taxon>
        <taxon>Legionellaceae</taxon>
        <taxon>Legionella</taxon>
    </lineage>
</organism>
<keyword evidence="4" id="KW-0547">Nucleotide-binding</keyword>
<evidence type="ECO:0000313" key="8">
    <source>
        <dbReference type="Proteomes" id="UP000054761"/>
    </source>
</evidence>
<evidence type="ECO:0000256" key="2">
    <source>
        <dbReference type="ARBA" id="ARBA00006611"/>
    </source>
</evidence>
<protein>
    <submittedName>
        <fullName evidence="7">Pilus assembly protein PilB</fullName>
    </submittedName>
</protein>
<dbReference type="STRING" id="454.Lisr_1964"/>
<keyword evidence="5" id="KW-0067">ATP-binding</keyword>
<dbReference type="PROSITE" id="PS00662">
    <property type="entry name" value="T2SP_E"/>
    <property type="match status" value="1"/>
</dbReference>
<dbReference type="PANTHER" id="PTHR30258:SF1">
    <property type="entry name" value="PROTEIN TRANSPORT PROTEIN HOFB HOMOLOG"/>
    <property type="match status" value="1"/>
</dbReference>
<feature type="domain" description="Bacterial type II secretion system protein E" evidence="6">
    <location>
        <begin position="411"/>
        <end position="425"/>
    </location>
</feature>
<dbReference type="SMART" id="SM00382">
    <property type="entry name" value="AAA"/>
    <property type="match status" value="1"/>
</dbReference>
<comment type="caution">
    <text evidence="7">The sequence shown here is derived from an EMBL/GenBank/DDBJ whole genome shotgun (WGS) entry which is preliminary data.</text>
</comment>
<keyword evidence="3" id="KW-0963">Cytoplasm</keyword>
<dbReference type="FunFam" id="3.30.450.90:FF:000001">
    <property type="entry name" value="Type II secretion system ATPase GspE"/>
    <property type="match status" value="1"/>
</dbReference>
<evidence type="ECO:0000256" key="5">
    <source>
        <dbReference type="ARBA" id="ARBA00022840"/>
    </source>
</evidence>
<dbReference type="SUPFAM" id="SSF160246">
    <property type="entry name" value="EspE N-terminal domain-like"/>
    <property type="match status" value="1"/>
</dbReference>
<gene>
    <name evidence="7" type="primary">pilB</name>
    <name evidence="7" type="ORF">Lisr_1964</name>
</gene>
<dbReference type="InterPro" id="IPR037257">
    <property type="entry name" value="T2SS_E_N_sf"/>
</dbReference>
<keyword evidence="8" id="KW-1185">Reference proteome</keyword>
<dbReference type="Gene3D" id="3.30.450.90">
    <property type="match status" value="1"/>
</dbReference>
<evidence type="ECO:0000256" key="1">
    <source>
        <dbReference type="ARBA" id="ARBA00004496"/>
    </source>
</evidence>
<dbReference type="InterPro" id="IPR013374">
    <property type="entry name" value="ATPase_typ4_pilus-assembl_PilB"/>
</dbReference>
<dbReference type="InterPro" id="IPR027417">
    <property type="entry name" value="P-loop_NTPase"/>
</dbReference>
<accession>A0A0W0VH45</accession>
<proteinExistence type="inferred from homology"/>
<dbReference type="Proteomes" id="UP000054761">
    <property type="component" value="Unassembled WGS sequence"/>
</dbReference>
<name>A0A0W0VH45_9GAMM</name>
<dbReference type="InterPro" id="IPR007831">
    <property type="entry name" value="T2SS_GspE_N"/>
</dbReference>
<dbReference type="Pfam" id="PF00437">
    <property type="entry name" value="T2SSE"/>
    <property type="match status" value="1"/>
</dbReference>
<evidence type="ECO:0000256" key="3">
    <source>
        <dbReference type="ARBA" id="ARBA00022490"/>
    </source>
</evidence>
<dbReference type="Gene3D" id="3.40.50.300">
    <property type="entry name" value="P-loop containing nucleotide triphosphate hydrolases"/>
    <property type="match status" value="1"/>
</dbReference>
<reference evidence="7 8" key="1">
    <citation type="submission" date="2015-11" db="EMBL/GenBank/DDBJ databases">
        <title>Genomic analysis of 38 Legionella species identifies large and diverse effector repertoires.</title>
        <authorList>
            <person name="Burstein D."/>
            <person name="Amaro F."/>
            <person name="Zusman T."/>
            <person name="Lifshitz Z."/>
            <person name="Cohen O."/>
            <person name="Gilbert J.A."/>
            <person name="Pupko T."/>
            <person name="Shuman H.A."/>
            <person name="Segal G."/>
        </authorList>
    </citation>
    <scope>NUCLEOTIDE SEQUENCE [LARGE SCALE GENOMIC DNA]</scope>
    <source>
        <strain evidence="7 8">Bercovier 4</strain>
    </source>
</reference>
<dbReference type="Pfam" id="PF05157">
    <property type="entry name" value="MshEN"/>
    <property type="match status" value="1"/>
</dbReference>